<reference evidence="2 3" key="1">
    <citation type="submission" date="2019-12" db="EMBL/GenBank/DDBJ databases">
        <authorList>
            <person name="Kistler A.K."/>
            <person name="Garlena R.A."/>
            <person name="Russell D.A."/>
            <person name="Pope W.H."/>
            <person name="Jacobs-Sera D."/>
            <person name="Hatfull G.F."/>
        </authorList>
    </citation>
    <scope>NUCLEOTIDE SEQUENCE [LARGE SCALE GENOMIC DNA]</scope>
</reference>
<dbReference type="GeneID" id="80004868"/>
<keyword evidence="3" id="KW-1185">Reference proteome</keyword>
<accession>A0A6B9LCU3</accession>
<protein>
    <submittedName>
        <fullName evidence="2">Uncharacterized protein</fullName>
    </submittedName>
</protein>
<dbReference type="KEGG" id="vg:80004868"/>
<sequence>MSTFIEKYIGEPIDPTSHAWCTGGMPEQTPSGKTIPGATCDWTNRGEWAHRNAHHHGNLLGHITHVWSPDEATCGDIYVGMFGGPYSCGRSPEHDGLHRDASGVEWTNRGVDNPVHSGENS</sequence>
<feature type="region of interest" description="Disordered" evidence="1">
    <location>
        <begin position="92"/>
        <end position="121"/>
    </location>
</feature>
<name>A0A6B9LCU3_9CAUD</name>
<dbReference type="RefSeq" id="YP_010751203.1">
    <property type="nucleotide sequence ID" value="NC_073367.1"/>
</dbReference>
<evidence type="ECO:0000313" key="2">
    <source>
        <dbReference type="EMBL" id="QHB37141.1"/>
    </source>
</evidence>
<organism evidence="2 3">
    <name type="scientific">Microbacterium phage Terij</name>
    <dbReference type="NCBI Taxonomy" id="2686229"/>
    <lineage>
        <taxon>Viruses</taxon>
        <taxon>Duplodnaviria</taxon>
        <taxon>Heunggongvirae</taxon>
        <taxon>Uroviricota</taxon>
        <taxon>Caudoviricetes</taxon>
        <taxon>Hodgkinviridae</taxon>
        <taxon>Margaeryvirus</taxon>
        <taxon>Margaeryvirus terij</taxon>
    </lineage>
</organism>
<evidence type="ECO:0000256" key="1">
    <source>
        <dbReference type="SAM" id="MobiDB-lite"/>
    </source>
</evidence>
<evidence type="ECO:0000313" key="3">
    <source>
        <dbReference type="Proteomes" id="UP000464752"/>
    </source>
</evidence>
<dbReference type="Proteomes" id="UP000464752">
    <property type="component" value="Segment"/>
</dbReference>
<proteinExistence type="predicted"/>
<gene>
    <name evidence="2" type="primary">6</name>
    <name evidence="2" type="ORF">SEA_TERIJ_6</name>
</gene>
<dbReference type="EMBL" id="MN813684">
    <property type="protein sequence ID" value="QHB37141.1"/>
    <property type="molecule type" value="Genomic_DNA"/>
</dbReference>
<feature type="compositionally biased region" description="Basic and acidic residues" evidence="1">
    <location>
        <begin position="92"/>
        <end position="102"/>
    </location>
</feature>